<evidence type="ECO:0000256" key="3">
    <source>
        <dbReference type="ARBA" id="ARBA00022737"/>
    </source>
</evidence>
<feature type="non-terminal residue" evidence="7">
    <location>
        <position position="1"/>
    </location>
</feature>
<dbReference type="InterPro" id="IPR015943">
    <property type="entry name" value="WD40/YVTN_repeat-like_dom_sf"/>
</dbReference>
<dbReference type="SUPFAM" id="SSF50998">
    <property type="entry name" value="Quinoprotein alcohol dehydrogenase-like"/>
    <property type="match status" value="1"/>
</dbReference>
<evidence type="ECO:0000256" key="1">
    <source>
        <dbReference type="ARBA" id="ARBA00022574"/>
    </source>
</evidence>
<dbReference type="InterPro" id="IPR001680">
    <property type="entry name" value="WD40_rpt"/>
</dbReference>
<accession>A0A7K5NQV3</accession>
<dbReference type="PANTHER" id="PTHR13720">
    <property type="entry name" value="WD-40 REPEAT PROTEIN"/>
    <property type="match status" value="1"/>
</dbReference>
<dbReference type="PANTHER" id="PTHR13720:SF52">
    <property type="entry name" value="ECHINODERM MICROTUBULE-ASSOCIATED PROTEIN-LIKE 6"/>
    <property type="match status" value="1"/>
</dbReference>
<sequence>RQQHTQRLYLGHDDDILSLSIHPVKDYVATGQVGRDAAIHVWDTQTLKCLSLLKGQHQRGVCALDFSADGKCLASVGLDDNHAIVFWDWKKGEKLATTRGHKDKIFVVKCNPHHVDKLVTVGMKHIKFWQQTGGGFTSKRGTFGTTGKLETMMSVSYGRIEDIVFSGAATGDIYIWKDTLLLKTVKAHDGPVFAMHALDKSLFDFAIILKLIFLYSSGLLLEDNPSIRAISLGHGHILVGTKNGEILEIDKSGPMTLLVQGHMEGEVWGLAAHPLLPVCATVSDDKTLRIWELSSQHRMLAVRKLKKGGRCCAFSPDGKALAVGLNDGSFLVVNADTVEDMVSFHHRKEMISDIKFSRESGKYLAVASHDNFVDIYNVLTSKRVGICKGASSYITHIDWDSRGKLLQVNSGAKEQLFFEAPRGKRHVIRIAEIEKIEWDTWTCVLGPTCEGIWPMHSDVTIVNAASLTKDGTLLATGDDFGFVKLFSYPVKGQHAKFKKYVGHSAQVTNVRWLHNDSVLLTVGGADTALMIWTREFLGIQESKLVDSEESDTDAEEDGGYDSDVAREKAIDYTTKIYAVSIREMEGTKPHQQLKEVSVEER</sequence>
<comment type="caution">
    <text evidence="7">The sequence shown here is derived from an EMBL/GenBank/DDBJ whole genome shotgun (WGS) entry which is preliminary data.</text>
</comment>
<keyword evidence="2" id="KW-0493">Microtubule</keyword>
<dbReference type="FunFam" id="2.130.10.10:FF:000037">
    <property type="entry name" value="Putative echinoderm microtubule-associated protein-like 6"/>
    <property type="match status" value="1"/>
</dbReference>
<dbReference type="EMBL" id="VYZF01001592">
    <property type="protein sequence ID" value="NWT45361.1"/>
    <property type="molecule type" value="Genomic_DNA"/>
</dbReference>
<feature type="domain" description="EML-like second beta-propeller" evidence="6">
    <location>
        <begin position="267"/>
        <end position="533"/>
    </location>
</feature>
<dbReference type="Pfam" id="PF23409">
    <property type="entry name" value="Beta-prop_EML"/>
    <property type="match status" value="1"/>
</dbReference>
<dbReference type="InterPro" id="IPR055442">
    <property type="entry name" value="Beta-prop_EML-like_2nd"/>
</dbReference>
<feature type="repeat" description="WD" evidence="4">
    <location>
        <begin position="500"/>
        <end position="532"/>
    </location>
</feature>
<feature type="non-terminal residue" evidence="7">
    <location>
        <position position="601"/>
    </location>
</feature>
<dbReference type="Proteomes" id="UP000524558">
    <property type="component" value="Unassembled WGS sequence"/>
</dbReference>
<evidence type="ECO:0000313" key="7">
    <source>
        <dbReference type="EMBL" id="NWT45361.1"/>
    </source>
</evidence>
<gene>
    <name evidence="7" type="primary">Eml6_0</name>
    <name evidence="7" type="ORF">CHRMAC_R02443</name>
</gene>
<evidence type="ECO:0000259" key="5">
    <source>
        <dbReference type="Pfam" id="PF23409"/>
    </source>
</evidence>
<evidence type="ECO:0000259" key="6">
    <source>
        <dbReference type="Pfam" id="PF23414"/>
    </source>
</evidence>
<proteinExistence type="predicted"/>
<keyword evidence="1 4" id="KW-0853">WD repeat</keyword>
<dbReference type="GO" id="GO:0005874">
    <property type="term" value="C:microtubule"/>
    <property type="evidence" value="ECO:0007669"/>
    <property type="project" value="UniProtKB-KW"/>
</dbReference>
<reference evidence="7 8" key="1">
    <citation type="submission" date="2019-09" db="EMBL/GenBank/DDBJ databases">
        <title>Bird 10,000 Genomes (B10K) Project - Family phase.</title>
        <authorList>
            <person name="Zhang G."/>
        </authorList>
    </citation>
    <scope>NUCLEOTIDE SEQUENCE [LARGE SCALE GENOMIC DNA]</scope>
    <source>
        <strain evidence="7">B10K-DU-021-33</strain>
        <tissue evidence="7">Mixed tissue sample</tissue>
    </source>
</reference>
<evidence type="ECO:0000256" key="4">
    <source>
        <dbReference type="PROSITE-ProRule" id="PRU00221"/>
    </source>
</evidence>
<name>A0A7K5NQV3_CHRMC</name>
<evidence type="ECO:0000313" key="8">
    <source>
        <dbReference type="Proteomes" id="UP000524558"/>
    </source>
</evidence>
<protein>
    <submittedName>
        <fullName evidence="7">EMAL6 protein</fullName>
    </submittedName>
</protein>
<dbReference type="GO" id="GO:0008017">
    <property type="term" value="F:microtubule binding"/>
    <property type="evidence" value="ECO:0007669"/>
    <property type="project" value="TreeGrafter"/>
</dbReference>
<dbReference type="SMART" id="SM00320">
    <property type="entry name" value="WD40"/>
    <property type="match status" value="9"/>
</dbReference>
<feature type="domain" description="EML-like first beta-propeller" evidence="5">
    <location>
        <begin position="5"/>
        <end position="248"/>
    </location>
</feature>
<keyword evidence="3" id="KW-0677">Repeat</keyword>
<dbReference type="InterPro" id="IPR055439">
    <property type="entry name" value="Beta-prop_EML_1st"/>
</dbReference>
<dbReference type="InterPro" id="IPR050630">
    <property type="entry name" value="WD_repeat_EMAP"/>
</dbReference>
<keyword evidence="8" id="KW-1185">Reference proteome</keyword>
<organism evidence="7 8">
    <name type="scientific">Chroicocephalus maculipennis</name>
    <name type="common">Brown-hooded gull</name>
    <name type="synonym">Larus maculipennis</name>
    <dbReference type="NCBI Taxonomy" id="287016"/>
    <lineage>
        <taxon>Eukaryota</taxon>
        <taxon>Metazoa</taxon>
        <taxon>Chordata</taxon>
        <taxon>Craniata</taxon>
        <taxon>Vertebrata</taxon>
        <taxon>Euteleostomi</taxon>
        <taxon>Archelosauria</taxon>
        <taxon>Archosauria</taxon>
        <taxon>Dinosauria</taxon>
        <taxon>Saurischia</taxon>
        <taxon>Theropoda</taxon>
        <taxon>Coelurosauria</taxon>
        <taxon>Aves</taxon>
        <taxon>Neognathae</taxon>
        <taxon>Neoaves</taxon>
        <taxon>Charadriiformes</taxon>
        <taxon>Laridae</taxon>
        <taxon>Chroicocephalus</taxon>
    </lineage>
</organism>
<evidence type="ECO:0000256" key="2">
    <source>
        <dbReference type="ARBA" id="ARBA00022701"/>
    </source>
</evidence>
<dbReference type="AlphaFoldDB" id="A0A7K5NQV3"/>
<dbReference type="PROSITE" id="PS50082">
    <property type="entry name" value="WD_REPEATS_2"/>
    <property type="match status" value="1"/>
</dbReference>
<dbReference type="Gene3D" id="2.130.10.10">
    <property type="entry name" value="YVTN repeat-like/Quinoprotein amine dehydrogenase"/>
    <property type="match status" value="2"/>
</dbReference>
<dbReference type="Pfam" id="PF23414">
    <property type="entry name" value="Beta-prop_EML_2"/>
    <property type="match status" value="1"/>
</dbReference>
<dbReference type="InterPro" id="IPR011047">
    <property type="entry name" value="Quinoprotein_ADH-like_sf"/>
</dbReference>
<dbReference type="FunFam" id="2.130.10.10:FF:000024">
    <property type="entry name" value="Putative echinoderm microtubule-associated protein-like 6"/>
    <property type="match status" value="1"/>
</dbReference>